<evidence type="ECO:0000313" key="1">
    <source>
        <dbReference type="EMBL" id="ARD23712.1"/>
    </source>
</evidence>
<organism evidence="1 2">
    <name type="scientific">Shewanella japonica</name>
    <dbReference type="NCBI Taxonomy" id="93973"/>
    <lineage>
        <taxon>Bacteria</taxon>
        <taxon>Pseudomonadati</taxon>
        <taxon>Pseudomonadota</taxon>
        <taxon>Gammaproteobacteria</taxon>
        <taxon>Alteromonadales</taxon>
        <taxon>Shewanellaceae</taxon>
        <taxon>Shewanella</taxon>
    </lineage>
</organism>
<dbReference type="RefSeq" id="WP_080916675.1">
    <property type="nucleotide sequence ID" value="NZ_CP020472.1"/>
</dbReference>
<accession>A0ABM6JQ49</accession>
<evidence type="ECO:0000313" key="2">
    <source>
        <dbReference type="Proteomes" id="UP000191820"/>
    </source>
</evidence>
<dbReference type="Pfam" id="PF20043">
    <property type="entry name" value="DUF6445"/>
    <property type="match status" value="1"/>
</dbReference>
<dbReference type="Proteomes" id="UP000191820">
    <property type="component" value="Chromosome"/>
</dbReference>
<reference evidence="1 2" key="1">
    <citation type="submission" date="2017-03" db="EMBL/GenBank/DDBJ databases">
        <title>Genome sequencing of Shewanella japonica KCTC 22435.</title>
        <authorList>
            <person name="Kim K.M."/>
        </authorList>
    </citation>
    <scope>NUCLEOTIDE SEQUENCE [LARGE SCALE GENOMIC DNA]</scope>
    <source>
        <strain evidence="1 2">KCTC 22435</strain>
    </source>
</reference>
<gene>
    <name evidence="1" type="ORF">SJ2017_3461</name>
</gene>
<proteinExistence type="predicted"/>
<dbReference type="EMBL" id="CP020472">
    <property type="protein sequence ID" value="ARD23712.1"/>
    <property type="molecule type" value="Genomic_DNA"/>
</dbReference>
<name>A0ABM6JQ49_9GAMM</name>
<dbReference type="InterPro" id="IPR045617">
    <property type="entry name" value="DUF6445"/>
</dbReference>
<evidence type="ECO:0008006" key="3">
    <source>
        <dbReference type="Google" id="ProtNLM"/>
    </source>
</evidence>
<keyword evidence="2" id="KW-1185">Reference proteome</keyword>
<protein>
    <recommendedName>
        <fullName evidence="3">Phytanoyl-CoA dioxygenase</fullName>
    </recommendedName>
</protein>
<sequence>MHQINTDLQIQVNPIPHSNHLVWVIDNFIADFDALVRYSKEKAYFNPVGADGTLFPGVRDEMPKPYYQSLSLLIDKLSQQPNGEQFKQHKIAKCWLSKVTLSPLQLNATQTMPHFDSLSAHDMAAVHYLNDQQLGGTNFYRYKGADTLHLSQDDKDIILKMVDEVKQAAVTRNGYINDSDELFEKVFSIEAKPNRLVIYSGNILHSANITNKVEFDKKAPNNRTSINSFFSVA</sequence>